<organism evidence="2 3">
    <name type="scientific">Novosphingobium ginsenosidimutans</name>
    <dbReference type="NCBI Taxonomy" id="1176536"/>
    <lineage>
        <taxon>Bacteria</taxon>
        <taxon>Pseudomonadati</taxon>
        <taxon>Pseudomonadota</taxon>
        <taxon>Alphaproteobacteria</taxon>
        <taxon>Sphingomonadales</taxon>
        <taxon>Sphingomonadaceae</taxon>
        <taxon>Novosphingobium</taxon>
    </lineage>
</organism>
<protein>
    <recommendedName>
        <fullName evidence="4">Porin</fullName>
    </recommendedName>
</protein>
<sequence length="251" mass="25838">MLTSVRSLLAATLIAGSAFAASPALAEDTDPPSDFTVTGNAAIVTDYRFRGLSLSGGDFAVQGSINVNHSSGLYIGTWASSLEQDALDIYGSTEVDVYAGWTGKVSSALTADVGLLYYVYPGGSFGDGNVFEPYASLTAAIGPASAKFGLNYAWKQDSLGGDDNLYLYSDWSLAVPSTPITVTAHAGYTDGALSPKRLTLSGTGGGWDYSLGASATLYKGLSIGVAYVGVDGASINSFSNDAVVGTLKYSF</sequence>
<proteinExistence type="predicted"/>
<reference evidence="2 3" key="1">
    <citation type="journal article" date="2013" name="J. Microbiol. Biotechnol.">
        <title>Novosphingobium ginsenosidimutans sp. nov., with the ability to convert ginsenoside.</title>
        <authorList>
            <person name="Kim J.K."/>
            <person name="He D."/>
            <person name="Liu Q.M."/>
            <person name="Park H.Y."/>
            <person name="Jung M.S."/>
            <person name="Yoon M.H."/>
            <person name="Kim S.C."/>
            <person name="Im W.T."/>
        </authorList>
    </citation>
    <scope>NUCLEOTIDE SEQUENCE [LARGE SCALE GENOMIC DNA]</scope>
    <source>
        <strain evidence="2 3">FW-6</strain>
    </source>
</reference>
<name>A0A5B8S582_9SPHN</name>
<keyword evidence="3" id="KW-1185">Reference proteome</keyword>
<gene>
    <name evidence="2" type="ORF">FRF71_08950</name>
</gene>
<evidence type="ECO:0008006" key="4">
    <source>
        <dbReference type="Google" id="ProtNLM"/>
    </source>
</evidence>
<dbReference type="KEGG" id="ngf:FRF71_08950"/>
<dbReference type="InterPro" id="IPR010239">
    <property type="entry name" value="CHP02001"/>
</dbReference>
<feature type="chain" id="PRO_5022834474" description="Porin" evidence="1">
    <location>
        <begin position="21"/>
        <end position="251"/>
    </location>
</feature>
<dbReference type="OrthoDB" id="9793561at2"/>
<dbReference type="AlphaFoldDB" id="A0A5B8S582"/>
<evidence type="ECO:0000313" key="3">
    <source>
        <dbReference type="Proteomes" id="UP000321172"/>
    </source>
</evidence>
<dbReference type="Pfam" id="PF09694">
    <property type="entry name" value="Gcw_chp"/>
    <property type="match status" value="1"/>
</dbReference>
<evidence type="ECO:0000313" key="2">
    <source>
        <dbReference type="EMBL" id="QEA16248.1"/>
    </source>
</evidence>
<feature type="signal peptide" evidence="1">
    <location>
        <begin position="1"/>
        <end position="20"/>
    </location>
</feature>
<dbReference type="Proteomes" id="UP000321172">
    <property type="component" value="Chromosome"/>
</dbReference>
<dbReference type="NCBIfam" id="TIGR02001">
    <property type="entry name" value="gcw_chp"/>
    <property type="match status" value="1"/>
</dbReference>
<keyword evidence="1" id="KW-0732">Signal</keyword>
<evidence type="ECO:0000256" key="1">
    <source>
        <dbReference type="SAM" id="SignalP"/>
    </source>
</evidence>
<dbReference type="EMBL" id="CP042345">
    <property type="protein sequence ID" value="QEA16248.1"/>
    <property type="molecule type" value="Genomic_DNA"/>
</dbReference>
<dbReference type="RefSeq" id="WP_147090329.1">
    <property type="nucleotide sequence ID" value="NZ_BAABJD010000006.1"/>
</dbReference>
<accession>A0A5B8S582</accession>